<keyword evidence="7" id="KW-1185">Reference proteome</keyword>
<evidence type="ECO:0000256" key="1">
    <source>
        <dbReference type="ARBA" id="ARBA00006499"/>
    </source>
</evidence>
<dbReference type="EMBL" id="CAMXCT020004791">
    <property type="protein sequence ID" value="CAL1163772.1"/>
    <property type="molecule type" value="Genomic_DNA"/>
</dbReference>
<dbReference type="Pfam" id="PF02230">
    <property type="entry name" value="Abhydrolase_2"/>
    <property type="match status" value="1"/>
</dbReference>
<keyword evidence="2" id="KW-0378">Hydrolase</keyword>
<dbReference type="InterPro" id="IPR050565">
    <property type="entry name" value="LYPA1-2/EST-like"/>
</dbReference>
<dbReference type="EMBL" id="CAMXCT010004791">
    <property type="protein sequence ID" value="CAI4010397.1"/>
    <property type="molecule type" value="Genomic_DNA"/>
</dbReference>
<dbReference type="OrthoDB" id="2418081at2759"/>
<gene>
    <name evidence="5" type="ORF">C1SCF055_LOCUS35667</name>
</gene>
<comment type="similarity">
    <text evidence="1">Belongs to the AB hydrolase superfamily. AB hydrolase 2 family.</text>
</comment>
<dbReference type="InterPro" id="IPR029058">
    <property type="entry name" value="AB_hydrolase_fold"/>
</dbReference>
<feature type="compositionally biased region" description="Basic residues" evidence="3">
    <location>
        <begin position="48"/>
        <end position="79"/>
    </location>
</feature>
<evidence type="ECO:0000313" key="6">
    <source>
        <dbReference type="EMBL" id="CAL4797709.1"/>
    </source>
</evidence>
<accession>A0A9P1DJ75</accession>
<evidence type="ECO:0000256" key="2">
    <source>
        <dbReference type="ARBA" id="ARBA00022801"/>
    </source>
</evidence>
<dbReference type="AlphaFoldDB" id="A0A9P1DJ75"/>
<dbReference type="GO" id="GO:0008474">
    <property type="term" value="F:palmitoyl-(protein) hydrolase activity"/>
    <property type="evidence" value="ECO:0007669"/>
    <property type="project" value="TreeGrafter"/>
</dbReference>
<evidence type="ECO:0000313" key="7">
    <source>
        <dbReference type="Proteomes" id="UP001152797"/>
    </source>
</evidence>
<dbReference type="InterPro" id="IPR003140">
    <property type="entry name" value="PLipase/COase/thioEstase"/>
</dbReference>
<dbReference type="SUPFAM" id="SSF53474">
    <property type="entry name" value="alpha/beta-Hydrolases"/>
    <property type="match status" value="1"/>
</dbReference>
<feature type="domain" description="Phospholipase/carboxylesterase/thioesterase" evidence="4">
    <location>
        <begin position="84"/>
        <end position="287"/>
    </location>
</feature>
<feature type="region of interest" description="Disordered" evidence="3">
    <location>
        <begin position="30"/>
        <end position="86"/>
    </location>
</feature>
<sequence length="573" mass="62907">MDISNLPRFSVHPIWCLDGDLLQLKDPLRPTEDVNDAGSGWRSDRGGKKAGRSRHRSNRREKSDRRRHRQSRSPSRRRSREPQLTTGEALIFLHGSGDTGPGVQAWLNHVSDGAFEAELKRKGIELHFPTAPSVPYSLIGGMPQSVWFDRVAMAYDAPEDVAGLKRTVELVDREIDRLMETGTAVSKIGVAGMSMGGCLALHVGYGMGRHAGKLGMVASLSTFLPKESCLDSSATKGAPLFMAHGREDRMILLPWAQATHKRLLAAGVAAEELRVFPGVQHELCEEEASEDRSPQFIRETTRKISWEMWQCLAPEELGARAKALCQFVNRVLGQHNIKEATSWTVTVTGGRENFSDCHLQALAQAQAPFELLRLSAQEEAFHDLRSVQLAAQDECIPDLAAFLGSGSQTVGFPCSPIKVFAIQDGGSSTLPSVAALERYAGLIGRLANERSCGMILLASGFAWGLSTTNAEDMVASFDYEQAGVVAGDVTEVKNMSLGCGTDRCVKTTKHHSQENDGKCLPIAQILVYSWLTRLTLWSTMVTWNHVEPLKIASFQAWELMAVATFKDLLTNHD</sequence>
<dbReference type="GO" id="GO:0005737">
    <property type="term" value="C:cytoplasm"/>
    <property type="evidence" value="ECO:0007669"/>
    <property type="project" value="TreeGrafter"/>
</dbReference>
<name>A0A9P1DJ75_9DINO</name>
<evidence type="ECO:0000256" key="3">
    <source>
        <dbReference type="SAM" id="MobiDB-lite"/>
    </source>
</evidence>
<dbReference type="PANTHER" id="PTHR10655">
    <property type="entry name" value="LYSOPHOSPHOLIPASE-RELATED"/>
    <property type="match status" value="1"/>
</dbReference>
<proteinExistence type="inferred from homology"/>
<evidence type="ECO:0000313" key="5">
    <source>
        <dbReference type="EMBL" id="CAI4010397.1"/>
    </source>
</evidence>
<dbReference type="EMBL" id="CAMXCT030004791">
    <property type="protein sequence ID" value="CAL4797709.1"/>
    <property type="molecule type" value="Genomic_DNA"/>
</dbReference>
<dbReference type="PANTHER" id="PTHR10655:SF17">
    <property type="entry name" value="LYSOPHOSPHOLIPASE-LIKE PROTEIN 1"/>
    <property type="match status" value="1"/>
</dbReference>
<dbReference type="GO" id="GO:0052689">
    <property type="term" value="F:carboxylic ester hydrolase activity"/>
    <property type="evidence" value="ECO:0007669"/>
    <property type="project" value="TreeGrafter"/>
</dbReference>
<reference evidence="5" key="1">
    <citation type="submission" date="2022-10" db="EMBL/GenBank/DDBJ databases">
        <authorList>
            <person name="Chen Y."/>
            <person name="Dougan E. K."/>
            <person name="Chan C."/>
            <person name="Rhodes N."/>
            <person name="Thang M."/>
        </authorList>
    </citation>
    <scope>NUCLEOTIDE SEQUENCE</scope>
</reference>
<comment type="caution">
    <text evidence="5">The sequence shown here is derived from an EMBL/GenBank/DDBJ whole genome shotgun (WGS) entry which is preliminary data.</text>
</comment>
<reference evidence="6 7" key="2">
    <citation type="submission" date="2024-05" db="EMBL/GenBank/DDBJ databases">
        <authorList>
            <person name="Chen Y."/>
            <person name="Shah S."/>
            <person name="Dougan E. K."/>
            <person name="Thang M."/>
            <person name="Chan C."/>
        </authorList>
    </citation>
    <scope>NUCLEOTIDE SEQUENCE [LARGE SCALE GENOMIC DNA]</scope>
</reference>
<organism evidence="5">
    <name type="scientific">Cladocopium goreaui</name>
    <dbReference type="NCBI Taxonomy" id="2562237"/>
    <lineage>
        <taxon>Eukaryota</taxon>
        <taxon>Sar</taxon>
        <taxon>Alveolata</taxon>
        <taxon>Dinophyceae</taxon>
        <taxon>Suessiales</taxon>
        <taxon>Symbiodiniaceae</taxon>
        <taxon>Cladocopium</taxon>
    </lineage>
</organism>
<evidence type="ECO:0000259" key="4">
    <source>
        <dbReference type="Pfam" id="PF02230"/>
    </source>
</evidence>
<protein>
    <submittedName>
        <fullName evidence="6">Lysophospholipase-like protein 1</fullName>
    </submittedName>
</protein>
<dbReference type="Proteomes" id="UP001152797">
    <property type="component" value="Unassembled WGS sequence"/>
</dbReference>
<dbReference type="Gene3D" id="3.40.50.1820">
    <property type="entry name" value="alpha/beta hydrolase"/>
    <property type="match status" value="1"/>
</dbReference>